<feature type="binding site" description="axial binding residue" evidence="13">
    <location>
        <position position="486"/>
    </location>
    <ligand>
        <name>heme</name>
        <dbReference type="ChEBI" id="CHEBI:30413"/>
    </ligand>
    <ligandPart>
        <name>Fe</name>
        <dbReference type="ChEBI" id="CHEBI:18248"/>
    </ligandPart>
</feature>
<comment type="similarity">
    <text evidence="4 14">Belongs to the cytochrome P450 family.</text>
</comment>
<evidence type="ECO:0000256" key="7">
    <source>
        <dbReference type="ARBA" id="ARBA00022824"/>
    </source>
</evidence>
<dbReference type="GeneTree" id="ENSGT00940000162064"/>
<keyword evidence="11 14" id="KW-0503">Monooxygenase</keyword>
<dbReference type="PANTHER" id="PTHR24300:SF180">
    <property type="entry name" value="CYTOCHROME P450 2A6"/>
    <property type="match status" value="1"/>
</dbReference>
<evidence type="ECO:0000256" key="10">
    <source>
        <dbReference type="ARBA" id="ARBA00023004"/>
    </source>
</evidence>
<evidence type="ECO:0000256" key="3">
    <source>
        <dbReference type="ARBA" id="ARBA00004406"/>
    </source>
</evidence>
<evidence type="ECO:0000313" key="17">
    <source>
        <dbReference type="Proteomes" id="UP000694380"/>
    </source>
</evidence>
<dbReference type="GO" id="GO:0008392">
    <property type="term" value="F:arachidonate epoxygenase activity"/>
    <property type="evidence" value="ECO:0007669"/>
    <property type="project" value="TreeGrafter"/>
</dbReference>
<organism evidence="16 17">
    <name type="scientific">Chrysemys picta bellii</name>
    <name type="common">Western painted turtle</name>
    <name type="synonym">Emys bellii</name>
    <dbReference type="NCBI Taxonomy" id="8478"/>
    <lineage>
        <taxon>Eukaryota</taxon>
        <taxon>Metazoa</taxon>
        <taxon>Chordata</taxon>
        <taxon>Craniata</taxon>
        <taxon>Vertebrata</taxon>
        <taxon>Euteleostomi</taxon>
        <taxon>Archelosauria</taxon>
        <taxon>Testudinata</taxon>
        <taxon>Testudines</taxon>
        <taxon>Cryptodira</taxon>
        <taxon>Durocryptodira</taxon>
        <taxon>Testudinoidea</taxon>
        <taxon>Emydidae</taxon>
        <taxon>Chrysemys</taxon>
    </lineage>
</organism>
<dbReference type="Proteomes" id="UP000694380">
    <property type="component" value="Unplaced"/>
</dbReference>
<proteinExistence type="inferred from homology"/>
<dbReference type="PROSITE" id="PS00086">
    <property type="entry name" value="CYTOCHROME_P450"/>
    <property type="match status" value="1"/>
</dbReference>
<keyword evidence="10 13" id="KW-0408">Iron</keyword>
<keyword evidence="5 13" id="KW-0349">Heme</keyword>
<evidence type="ECO:0000256" key="2">
    <source>
        <dbReference type="ARBA" id="ARBA00004174"/>
    </source>
</evidence>
<comment type="cofactor">
    <cofactor evidence="1 13">
        <name>heme</name>
        <dbReference type="ChEBI" id="CHEBI:30413"/>
    </cofactor>
</comment>
<evidence type="ECO:0000256" key="4">
    <source>
        <dbReference type="ARBA" id="ARBA00010617"/>
    </source>
</evidence>
<dbReference type="Gene3D" id="1.10.630.10">
    <property type="entry name" value="Cytochrome P450"/>
    <property type="match status" value="1"/>
</dbReference>
<evidence type="ECO:0000256" key="11">
    <source>
        <dbReference type="ARBA" id="ARBA00023033"/>
    </source>
</evidence>
<feature type="transmembrane region" description="Helical" evidence="15">
    <location>
        <begin position="50"/>
        <end position="71"/>
    </location>
</feature>
<keyword evidence="15" id="KW-1133">Transmembrane helix</keyword>
<accession>A0A8C3FR41</accession>
<keyword evidence="15" id="KW-0812">Transmembrane</keyword>
<dbReference type="PRINTS" id="PR00463">
    <property type="entry name" value="EP450I"/>
</dbReference>
<evidence type="ECO:0000256" key="13">
    <source>
        <dbReference type="PIRSR" id="PIRSR602401-1"/>
    </source>
</evidence>
<dbReference type="PANTHER" id="PTHR24300">
    <property type="entry name" value="CYTOCHROME P450 508A4-RELATED"/>
    <property type="match status" value="1"/>
</dbReference>
<dbReference type="InterPro" id="IPR017972">
    <property type="entry name" value="Cyt_P450_CS"/>
</dbReference>
<dbReference type="PRINTS" id="PR00385">
    <property type="entry name" value="P450"/>
</dbReference>
<dbReference type="Ensembl" id="ENSCPBT00000015381.1">
    <property type="protein sequence ID" value="ENSCPBP00000012933.1"/>
    <property type="gene ID" value="ENSCPBG00000009724.1"/>
</dbReference>
<evidence type="ECO:0000256" key="15">
    <source>
        <dbReference type="SAM" id="Phobius"/>
    </source>
</evidence>
<dbReference type="InterPro" id="IPR002401">
    <property type="entry name" value="Cyt_P450_E_grp-I"/>
</dbReference>
<protein>
    <recommendedName>
        <fullName evidence="18">Cytochrome P450 2A13-like</fullName>
    </recommendedName>
</protein>
<dbReference type="GO" id="GO:0020037">
    <property type="term" value="F:heme binding"/>
    <property type="evidence" value="ECO:0007669"/>
    <property type="project" value="InterPro"/>
</dbReference>
<keyword evidence="6 13" id="KW-0479">Metal-binding</keyword>
<evidence type="ECO:0000256" key="8">
    <source>
        <dbReference type="ARBA" id="ARBA00022848"/>
    </source>
</evidence>
<dbReference type="PRINTS" id="PR01684">
    <property type="entry name" value="EP450ICYP2A"/>
</dbReference>
<dbReference type="GO" id="GO:0019373">
    <property type="term" value="P:epoxygenase P450 pathway"/>
    <property type="evidence" value="ECO:0007669"/>
    <property type="project" value="TreeGrafter"/>
</dbReference>
<evidence type="ECO:0000256" key="5">
    <source>
        <dbReference type="ARBA" id="ARBA00022617"/>
    </source>
</evidence>
<dbReference type="GO" id="GO:0016712">
    <property type="term" value="F:oxidoreductase activity, acting on paired donors, with incorporation or reduction of molecular oxygen, reduced flavin or flavoprotein as one donor, and incorporation of one atom of oxygen"/>
    <property type="evidence" value="ECO:0007669"/>
    <property type="project" value="InterPro"/>
</dbReference>
<evidence type="ECO:0000256" key="14">
    <source>
        <dbReference type="RuleBase" id="RU000461"/>
    </source>
</evidence>
<gene>
    <name evidence="16" type="primary">LOC101939416</name>
</gene>
<evidence type="ECO:0000256" key="12">
    <source>
        <dbReference type="ARBA" id="ARBA00023136"/>
    </source>
</evidence>
<dbReference type="InterPro" id="IPR036396">
    <property type="entry name" value="Cyt_P450_sf"/>
</dbReference>
<keyword evidence="8" id="KW-0492">Microsome</keyword>
<evidence type="ECO:0000313" key="16">
    <source>
        <dbReference type="Ensembl" id="ENSCPBP00000012933.1"/>
    </source>
</evidence>
<evidence type="ECO:0000256" key="1">
    <source>
        <dbReference type="ARBA" id="ARBA00001971"/>
    </source>
</evidence>
<dbReference type="FunFam" id="1.10.630.10:FF:000238">
    <property type="entry name" value="Cytochrome P450 2A6"/>
    <property type="match status" value="1"/>
</dbReference>
<dbReference type="Pfam" id="PF00067">
    <property type="entry name" value="p450"/>
    <property type="match status" value="1"/>
</dbReference>
<evidence type="ECO:0000256" key="9">
    <source>
        <dbReference type="ARBA" id="ARBA00023002"/>
    </source>
</evidence>
<dbReference type="GO" id="GO:0005506">
    <property type="term" value="F:iron ion binding"/>
    <property type="evidence" value="ECO:0007669"/>
    <property type="project" value="InterPro"/>
</dbReference>
<evidence type="ECO:0008006" key="18">
    <source>
        <dbReference type="Google" id="ProtNLM"/>
    </source>
</evidence>
<keyword evidence="12 15" id="KW-0472">Membrane</keyword>
<evidence type="ECO:0000256" key="6">
    <source>
        <dbReference type="ARBA" id="ARBA00022723"/>
    </source>
</evidence>
<dbReference type="OMA" id="CREGLPC"/>
<reference evidence="16" key="1">
    <citation type="submission" date="2025-08" db="UniProtKB">
        <authorList>
            <consortium name="Ensembl"/>
        </authorList>
    </citation>
    <scope>IDENTIFICATION</scope>
</reference>
<dbReference type="GO" id="GO:0005789">
    <property type="term" value="C:endoplasmic reticulum membrane"/>
    <property type="evidence" value="ECO:0007669"/>
    <property type="project" value="UniProtKB-SubCell"/>
</dbReference>
<dbReference type="AlphaFoldDB" id="A0A8C3FR41"/>
<keyword evidence="17" id="KW-1185">Reference proteome</keyword>
<dbReference type="InterPro" id="IPR008067">
    <property type="entry name" value="Cyt_P450_E_grp-I_CYP2A-like"/>
</dbReference>
<name>A0A8C3FR41_CHRPI</name>
<dbReference type="SUPFAM" id="SSF48264">
    <property type="entry name" value="Cytochrome P450"/>
    <property type="match status" value="1"/>
</dbReference>
<comment type="subcellular location">
    <subcellularLocation>
        <location evidence="3">Endoplasmic reticulum membrane</location>
        <topology evidence="3">Peripheral membrane protein</topology>
    </subcellularLocation>
    <subcellularLocation>
        <location evidence="2">Microsome membrane</location>
        <topology evidence="2">Peripheral membrane protein</topology>
    </subcellularLocation>
</comment>
<dbReference type="InterPro" id="IPR050182">
    <property type="entry name" value="Cytochrome_P450_fam2"/>
</dbReference>
<sequence length="541" mass="61288">MWILDSRAFSGRSPDPDCVIGCAIAPAAGRADSITDGHRRGGRSQPTMDLLGAVALVLVICLSYLLLLSTWRQMQGRGAMPPGPTPLPLLGNLLQVELRDMRKSLMKISERYGPVYTLHLGPRRVVVLCGYQAVKEALLDQAEDFSGRGEQATFSWLFEGYGVIFANGERAKQLRRFSITTLRNCGVGKRGIEERIQEEAHFLLEALRGTKGLPFDPTYFLSRTVSNVISSVVFGDRFDYEDKEFISLLSMMMDSFHFTATAWGQLYEMFSDTMRYLPGPQRAAFKQLKGLEKFIERKVKANQETLDPSAPRDFIDCFLVKMQQEKENPSSEFFLKNIVLTTLSVFFAGTETVSTTLRYGFLILLKYPEIEEKIHEEIDRVIGRNRAPSMEDRSQMPYTNAVIHEFQRFCDVIPMGLARRVIRDTQFRGYTIPKGTEVYPMLGSVLYDPTQFSSPDTFDPSHFLDGNGQFKKSDAFVPFSIGKRYCFGEMLAVTELFLFLTSVLQNFCFRSPVEPKDIDISPKLVGFATLPRSYEICLVPR</sequence>
<keyword evidence="7" id="KW-0256">Endoplasmic reticulum</keyword>
<keyword evidence="9 14" id="KW-0560">Oxidoreductase</keyword>
<dbReference type="InterPro" id="IPR001128">
    <property type="entry name" value="Cyt_P450"/>
</dbReference>
<dbReference type="GO" id="GO:0006805">
    <property type="term" value="P:xenobiotic metabolic process"/>
    <property type="evidence" value="ECO:0007669"/>
    <property type="project" value="TreeGrafter"/>
</dbReference>
<reference evidence="16" key="2">
    <citation type="submission" date="2025-09" db="UniProtKB">
        <authorList>
            <consortium name="Ensembl"/>
        </authorList>
    </citation>
    <scope>IDENTIFICATION</scope>
</reference>